<dbReference type="OrthoDB" id="6197979at2"/>
<dbReference type="Pfam" id="PF14056">
    <property type="entry name" value="DUF4250"/>
    <property type="match status" value="1"/>
</dbReference>
<dbReference type="InterPro" id="IPR025346">
    <property type="entry name" value="DUF4250"/>
</dbReference>
<evidence type="ECO:0000313" key="1">
    <source>
        <dbReference type="EMBL" id="KMT65496.1"/>
    </source>
</evidence>
<evidence type="ECO:0008006" key="3">
    <source>
        <dbReference type="Google" id="ProtNLM"/>
    </source>
</evidence>
<keyword evidence="2" id="KW-1185">Reference proteome</keyword>
<dbReference type="AlphaFoldDB" id="A0A0J8JLQ2"/>
<protein>
    <recommendedName>
        <fullName evidence="3">DUF4250 domain-containing protein</fullName>
    </recommendedName>
</protein>
<dbReference type="EMBL" id="LAZL01000011">
    <property type="protein sequence ID" value="KMT65496.1"/>
    <property type="molecule type" value="Genomic_DNA"/>
</dbReference>
<dbReference type="Proteomes" id="UP000037600">
    <property type="component" value="Unassembled WGS sequence"/>
</dbReference>
<organism evidence="1 2">
    <name type="scientific">Catenovulum maritimum</name>
    <dbReference type="NCBI Taxonomy" id="1513271"/>
    <lineage>
        <taxon>Bacteria</taxon>
        <taxon>Pseudomonadati</taxon>
        <taxon>Pseudomonadota</taxon>
        <taxon>Gammaproteobacteria</taxon>
        <taxon>Alteromonadales</taxon>
        <taxon>Alteromonadaceae</taxon>
        <taxon>Catenovulum</taxon>
    </lineage>
</organism>
<dbReference type="RefSeq" id="WP_048691808.1">
    <property type="nucleotide sequence ID" value="NZ_KQ130488.1"/>
</dbReference>
<reference evidence="1 2" key="1">
    <citation type="submission" date="2015-04" db="EMBL/GenBank/DDBJ databases">
        <title>Draft Genome Sequence of the Novel Agar-Digesting Marine Bacterium Q1.</title>
        <authorList>
            <person name="Li Y."/>
            <person name="Li D."/>
            <person name="Chen G."/>
            <person name="Du Z."/>
        </authorList>
    </citation>
    <scope>NUCLEOTIDE SEQUENCE [LARGE SCALE GENOMIC DNA]</scope>
    <source>
        <strain evidence="1 2">Q1</strain>
    </source>
</reference>
<name>A0A0J8JLQ2_9ALTE</name>
<proteinExistence type="predicted"/>
<comment type="caution">
    <text evidence="1">The sequence shown here is derived from an EMBL/GenBank/DDBJ whole genome shotgun (WGS) entry which is preliminary data.</text>
</comment>
<accession>A0A0J8JLQ2</accession>
<gene>
    <name evidence="1" type="ORF">XM47_09095</name>
</gene>
<evidence type="ECO:0000313" key="2">
    <source>
        <dbReference type="Proteomes" id="UP000037600"/>
    </source>
</evidence>
<sequence length="65" mass="7474">MDLHKAVFMDPNILLGIVNDQLRHDCHDLHVLATVMEVDETEIEDKLAQIGFHYEEGINQFSPDL</sequence>